<keyword evidence="3" id="KW-1185">Reference proteome</keyword>
<feature type="compositionally biased region" description="Pro residues" evidence="1">
    <location>
        <begin position="770"/>
        <end position="811"/>
    </location>
</feature>
<dbReference type="SUPFAM" id="SSF63825">
    <property type="entry name" value="YWTD domain"/>
    <property type="match status" value="1"/>
</dbReference>
<feature type="region of interest" description="Disordered" evidence="1">
    <location>
        <begin position="770"/>
        <end position="857"/>
    </location>
</feature>
<organism evidence="2 3">
    <name type="scientific">Thioflexithrix psekupsensis</name>
    <dbReference type="NCBI Taxonomy" id="1570016"/>
    <lineage>
        <taxon>Bacteria</taxon>
        <taxon>Pseudomonadati</taxon>
        <taxon>Pseudomonadota</taxon>
        <taxon>Gammaproteobacteria</taxon>
        <taxon>Thiotrichales</taxon>
        <taxon>Thioflexithrix</taxon>
    </lineage>
</organism>
<reference evidence="2 3" key="1">
    <citation type="submission" date="2016-12" db="EMBL/GenBank/DDBJ databases">
        <title>Thioflexothrix psekupsii D3 genome sequencing and assembly.</title>
        <authorList>
            <person name="Fomenkov A."/>
            <person name="Vincze T."/>
            <person name="Grabovich M."/>
            <person name="Anton B.P."/>
            <person name="Dubinina G."/>
            <person name="Orlova M."/>
            <person name="Belousova E."/>
            <person name="Roberts R.J."/>
        </authorList>
    </citation>
    <scope>NUCLEOTIDE SEQUENCE [LARGE SCALE GENOMIC DNA]</scope>
    <source>
        <strain evidence="2">D3</strain>
    </source>
</reference>
<feature type="compositionally biased region" description="Acidic residues" evidence="1">
    <location>
        <begin position="19"/>
        <end position="55"/>
    </location>
</feature>
<evidence type="ECO:0000313" key="3">
    <source>
        <dbReference type="Proteomes" id="UP000194798"/>
    </source>
</evidence>
<feature type="region of interest" description="Disordered" evidence="1">
    <location>
        <begin position="13"/>
        <end position="57"/>
    </location>
</feature>
<proteinExistence type="predicted"/>
<protein>
    <submittedName>
        <fullName evidence="2">Uncharacterized protein</fullName>
    </submittedName>
</protein>
<sequence length="857" mass="93928">MVSEEAFVEEDIAIVSEEAFAEVDPSVEEEELDESEEESEEENAEDEELTEEEIDPTIPVWATHWQGGFFSVTGEKSQAPNAPICDLYENKVIDNWAAPQWITLRAWLQLSAEESGNVPRPLQAKLTAGWYVAQPDAPLSICPTEQPCVGSDNVTLDEAASQIITTDDSGYLELALVAWWPGIDEAQLNEPTPEFFVENHYGLSVYNEHGEALPRFDDGQPAAYAINKSLYWTAEQLSEQCNYTPPPPANCLIYGVHDQGLNDSHLFTIDPNQNWAISPLGPVYEIHDIEGLAIDREGQRLFGSSGNDAFGFPNGYLYQINKNNGKLTPVGHICFMADNKPICGVEVSAISFDTEGTLWGWAENYGLITISTDNGVAQLVAASSIPVEDIAWNERGDTVYAIAQKSLWAYDGENLSQRCLLDGQIEALEALPDSVRVAYGLPEDRDVLLFTYHKRTDLSIHTLDAKTCQILEDIRITTPKYYDIEGVAWVCHAGLDNPPPYAPEEETPTESDEPTDLAGEEVIVDEEELIVVGDDPNTEAEKDEEAKPISTDVINVVNGVWDKDFNAQDVAWVGGDRGDALAMRFYDIEVPKGHYVESAYIILTNELDTEWTKLSLKIQAERSTRPATYSEAALPTARDLTVSYHLYQQDEQWKPGDSLQLEVTGPLRELANEALLGKTVSFVISGQGVGNGRKHFYASHARLVLNVEKIEPVPFLTEEQKAADDKGGTLAIIPEVSAPMPEAPVVVVSPPNTGQLPIVPVPAPVEPPPVVDEPPPVVEPPPAVEPPPVVDEPPPVVEPPPAPVVPTPPPVVDTGMETGDDSSGYDDDPERPYVPPHSNTSDDGDDRSESGDYPSDM</sequence>
<accession>A0A251X5M5</accession>
<dbReference type="EMBL" id="MSLT01000018">
    <property type="protein sequence ID" value="OUD13045.1"/>
    <property type="molecule type" value="Genomic_DNA"/>
</dbReference>
<name>A0A251X5M5_9GAMM</name>
<evidence type="ECO:0000256" key="1">
    <source>
        <dbReference type="SAM" id="MobiDB-lite"/>
    </source>
</evidence>
<feature type="compositionally biased region" description="Acidic residues" evidence="1">
    <location>
        <begin position="818"/>
        <end position="829"/>
    </location>
</feature>
<gene>
    <name evidence="2" type="ORF">TPSD3_10345</name>
</gene>
<dbReference type="AlphaFoldDB" id="A0A251X5M5"/>
<evidence type="ECO:0000313" key="2">
    <source>
        <dbReference type="EMBL" id="OUD13045.1"/>
    </source>
</evidence>
<dbReference type="Proteomes" id="UP000194798">
    <property type="component" value="Unassembled WGS sequence"/>
</dbReference>
<comment type="caution">
    <text evidence="2">The sequence shown here is derived from an EMBL/GenBank/DDBJ whole genome shotgun (WGS) entry which is preliminary data.</text>
</comment>